<organism evidence="2 3">
    <name type="scientific">Leptospira ryugenii</name>
    <dbReference type="NCBI Taxonomy" id="1917863"/>
    <lineage>
        <taxon>Bacteria</taxon>
        <taxon>Pseudomonadati</taxon>
        <taxon>Spirochaetota</taxon>
        <taxon>Spirochaetia</taxon>
        <taxon>Leptospirales</taxon>
        <taxon>Leptospiraceae</taxon>
        <taxon>Leptospira</taxon>
    </lineage>
</organism>
<name>A0A2P2E3E4_9LEPT</name>
<reference evidence="2 3" key="1">
    <citation type="submission" date="2018-02" db="EMBL/GenBank/DDBJ databases">
        <title>Novel Leptospira species isolated from soil and water in Japan.</title>
        <authorList>
            <person name="Nakao R."/>
            <person name="Masuzawa T."/>
        </authorList>
    </citation>
    <scope>NUCLEOTIDE SEQUENCE [LARGE SCALE GENOMIC DNA]</scope>
    <source>
        <strain evidence="2 3">YH101</strain>
    </source>
</reference>
<dbReference type="Pfam" id="PF25222">
    <property type="entry name" value="DUF7840"/>
    <property type="match status" value="1"/>
</dbReference>
<dbReference type="EMBL" id="BFBB01000008">
    <property type="protein sequence ID" value="GBF51379.1"/>
    <property type="molecule type" value="Genomic_DNA"/>
</dbReference>
<evidence type="ECO:0000313" key="2">
    <source>
        <dbReference type="EMBL" id="GBF51379.1"/>
    </source>
</evidence>
<protein>
    <recommendedName>
        <fullName evidence="1">DUF7840 domain-containing protein</fullName>
    </recommendedName>
</protein>
<proteinExistence type="predicted"/>
<dbReference type="AlphaFoldDB" id="A0A2P2E3E4"/>
<evidence type="ECO:0000313" key="3">
    <source>
        <dbReference type="Proteomes" id="UP000245133"/>
    </source>
</evidence>
<dbReference type="Proteomes" id="UP000245133">
    <property type="component" value="Unassembled WGS sequence"/>
</dbReference>
<evidence type="ECO:0000259" key="1">
    <source>
        <dbReference type="Pfam" id="PF25222"/>
    </source>
</evidence>
<dbReference type="RefSeq" id="WP_135355067.1">
    <property type="nucleotide sequence ID" value="NZ_BFBB01000008.1"/>
</dbReference>
<feature type="domain" description="DUF7840" evidence="1">
    <location>
        <begin position="34"/>
        <end position="250"/>
    </location>
</feature>
<gene>
    <name evidence="2" type="ORF">LPTSP4_29150</name>
</gene>
<keyword evidence="3" id="KW-1185">Reference proteome</keyword>
<accession>A0A2P2E3E4</accession>
<dbReference type="InterPro" id="IPR057162">
    <property type="entry name" value="DUF7840"/>
</dbReference>
<dbReference type="OrthoDB" id="323552at2"/>
<sequence>MFLIRFLLLVILFSALSLLIEDSLSAQVLGSQEHGNHGMGLTLGHSSKGAFSELDFRYKSHDLLNYNQGYQNFSERSVLKGKVRYYSEEGKWELFKLDFYQFLSLNQTNSFFTPNSVGFKFGFESVTIQERTRILNLNGNDEKRITALNIDWKQGYSLLGSQAKEGERYSVSFLGGIKAQYHPSFKQNVRMGPQLSLLYTHEFGRYKLILESTYFYFRALGERNDFQNSLMIRYSLDVNQELRLGISQSQFMNDLTLQYLYLF</sequence>
<comment type="caution">
    <text evidence="2">The sequence shown here is derived from an EMBL/GenBank/DDBJ whole genome shotgun (WGS) entry which is preliminary data.</text>
</comment>